<dbReference type="EMBL" id="BJLY01000002">
    <property type="protein sequence ID" value="GEB03297.1"/>
    <property type="molecule type" value="Genomic_DNA"/>
</dbReference>
<organism evidence="1 2">
    <name type="scientific">Gluconobacter roseus NBRC 3990</name>
    <dbReference type="NCBI Taxonomy" id="1307950"/>
    <lineage>
        <taxon>Bacteria</taxon>
        <taxon>Pseudomonadati</taxon>
        <taxon>Pseudomonadota</taxon>
        <taxon>Alphaproteobacteria</taxon>
        <taxon>Acetobacterales</taxon>
        <taxon>Acetobacteraceae</taxon>
        <taxon>Gluconobacter</taxon>
    </lineage>
</organism>
<keyword evidence="2" id="KW-1185">Reference proteome</keyword>
<comment type="caution">
    <text evidence="1">The sequence shown here is derived from an EMBL/GenBank/DDBJ whole genome shotgun (WGS) entry which is preliminary data.</text>
</comment>
<accession>A0A4Y3M4K5</accession>
<evidence type="ECO:0000313" key="2">
    <source>
        <dbReference type="Proteomes" id="UP000320772"/>
    </source>
</evidence>
<dbReference type="AlphaFoldDB" id="A0A4Y3M4K5"/>
<sequence>MIKNIVLISVSGSWMVFRPLCEGNTDVDRSRTKQNSESFGIGHATISEVTNWQECFLPLLGK</sequence>
<gene>
    <name evidence="1" type="ORF">GRO01_08730</name>
</gene>
<protein>
    <submittedName>
        <fullName evidence="1">Uncharacterized protein</fullName>
    </submittedName>
</protein>
<dbReference type="Proteomes" id="UP000320772">
    <property type="component" value="Unassembled WGS sequence"/>
</dbReference>
<name>A0A4Y3M4K5_9PROT</name>
<proteinExistence type="predicted"/>
<reference evidence="1 2" key="1">
    <citation type="submission" date="2019-06" db="EMBL/GenBank/DDBJ databases">
        <title>Whole genome shotgun sequence of Gluconobacter roseus NBRC 3990.</title>
        <authorList>
            <person name="Hosoyama A."/>
            <person name="Uohara A."/>
            <person name="Ohji S."/>
            <person name="Ichikawa N."/>
        </authorList>
    </citation>
    <scope>NUCLEOTIDE SEQUENCE [LARGE SCALE GENOMIC DNA]</scope>
    <source>
        <strain evidence="1 2">NBRC 3990</strain>
    </source>
</reference>
<evidence type="ECO:0000313" key="1">
    <source>
        <dbReference type="EMBL" id="GEB03297.1"/>
    </source>
</evidence>